<evidence type="ECO:0000256" key="1">
    <source>
        <dbReference type="ARBA" id="ARBA00004308"/>
    </source>
</evidence>
<evidence type="ECO:0000256" key="9">
    <source>
        <dbReference type="ARBA" id="ARBA00023303"/>
    </source>
</evidence>
<dbReference type="GO" id="GO:0070588">
    <property type="term" value="P:calcium ion transmembrane transport"/>
    <property type="evidence" value="ECO:0007669"/>
    <property type="project" value="TreeGrafter"/>
</dbReference>
<evidence type="ECO:0000256" key="5">
    <source>
        <dbReference type="ARBA" id="ARBA00022989"/>
    </source>
</evidence>
<dbReference type="GO" id="GO:0015267">
    <property type="term" value="F:channel activity"/>
    <property type="evidence" value="ECO:0007669"/>
    <property type="project" value="UniProtKB-ARBA"/>
</dbReference>
<evidence type="ECO:0000256" key="8">
    <source>
        <dbReference type="ARBA" id="ARBA00023286"/>
    </source>
</evidence>
<keyword evidence="13" id="KW-1185">Reference proteome</keyword>
<dbReference type="AlphaFoldDB" id="A0A137PII8"/>
<dbReference type="OMA" id="SMFITTR"/>
<organism evidence="12 13">
    <name type="scientific">Conidiobolus coronatus (strain ATCC 28846 / CBS 209.66 / NRRL 28638)</name>
    <name type="common">Delacroixia coronata</name>
    <dbReference type="NCBI Taxonomy" id="796925"/>
    <lineage>
        <taxon>Eukaryota</taxon>
        <taxon>Fungi</taxon>
        <taxon>Fungi incertae sedis</taxon>
        <taxon>Zoopagomycota</taxon>
        <taxon>Entomophthoromycotina</taxon>
        <taxon>Entomophthoromycetes</taxon>
        <taxon>Entomophthorales</taxon>
        <taxon>Ancylistaceae</taxon>
        <taxon>Conidiobolus</taxon>
    </lineage>
</organism>
<name>A0A137PII8_CONC2</name>
<dbReference type="STRING" id="796925.A0A137PII8"/>
<dbReference type="PANTHER" id="PTHR10125:SF31">
    <property type="entry name" value="P2X RECEPTOR E"/>
    <property type="match status" value="1"/>
</dbReference>
<keyword evidence="3" id="KW-0813">Transport</keyword>
<evidence type="ECO:0000256" key="3">
    <source>
        <dbReference type="ARBA" id="ARBA00022448"/>
    </source>
</evidence>
<evidence type="ECO:0000256" key="10">
    <source>
        <dbReference type="SAM" id="MobiDB-lite"/>
    </source>
</evidence>
<evidence type="ECO:0000313" key="13">
    <source>
        <dbReference type="Proteomes" id="UP000070444"/>
    </source>
</evidence>
<evidence type="ECO:0000256" key="6">
    <source>
        <dbReference type="ARBA" id="ARBA00023065"/>
    </source>
</evidence>
<sequence>MRILPQPISPKDPLRNTSWFTNTFTTYNTFAIIKVKDYRLGLINLAAVFMILIYVAVYQLLYSRGYMKLESPTAGSVRVSARFNFNQFNSMDVLEYCQKQYRSPYNLGCKYVNLPTITDESSVLIPTRVNITVYDRVKKDCQPTSQTWLSTDPSCLVDLYGTPNVKFVNQSNFYNPFPEKYTFIVDHNIRGYLTKTTVGYMEMDGELVDVNGDIIKVFPKNGNTNDYIFDLETLLNASGASLDKMESKGKSFRYEGMVLLVVLEYVNPWWKPYATHYTMSSQMVPSSEYKLLQSHFIDLLNPENTSHPKLTLVNYHGVKVFFKQTGSIGTFNLSETLINIVAGLALLSLSGTVVELIMLNFMPEKGDYYDAKYRVVDRDGLRREEEEEEKITLREVSGSSVTLNHQK</sequence>
<dbReference type="GO" id="GO:0016020">
    <property type="term" value="C:membrane"/>
    <property type="evidence" value="ECO:0007669"/>
    <property type="project" value="TreeGrafter"/>
</dbReference>
<dbReference type="Proteomes" id="UP000070444">
    <property type="component" value="Unassembled WGS sequence"/>
</dbReference>
<keyword evidence="4 11" id="KW-0812">Transmembrane</keyword>
<keyword evidence="6" id="KW-0406">Ion transport</keyword>
<keyword evidence="8" id="KW-1071">Ligand-gated ion channel</keyword>
<reference evidence="12 13" key="1">
    <citation type="journal article" date="2015" name="Genome Biol. Evol.">
        <title>Phylogenomic analyses indicate that early fungi evolved digesting cell walls of algal ancestors of land plants.</title>
        <authorList>
            <person name="Chang Y."/>
            <person name="Wang S."/>
            <person name="Sekimoto S."/>
            <person name="Aerts A.L."/>
            <person name="Choi C."/>
            <person name="Clum A."/>
            <person name="LaButti K.M."/>
            <person name="Lindquist E.A."/>
            <person name="Yee Ngan C."/>
            <person name="Ohm R.A."/>
            <person name="Salamov A.A."/>
            <person name="Grigoriev I.V."/>
            <person name="Spatafora J.W."/>
            <person name="Berbee M.L."/>
        </authorList>
    </citation>
    <scope>NUCLEOTIDE SEQUENCE [LARGE SCALE GENOMIC DNA]</scope>
    <source>
        <strain evidence="12 13">NRRL 28638</strain>
    </source>
</reference>
<dbReference type="InterPro" id="IPR059116">
    <property type="entry name" value="P2X_receptor"/>
</dbReference>
<dbReference type="Pfam" id="PF00864">
    <property type="entry name" value="P2X_receptor"/>
    <property type="match status" value="1"/>
</dbReference>
<feature type="transmembrane region" description="Helical" evidence="11">
    <location>
        <begin position="42"/>
        <end position="61"/>
    </location>
</feature>
<evidence type="ECO:0000256" key="4">
    <source>
        <dbReference type="ARBA" id="ARBA00022692"/>
    </source>
</evidence>
<keyword evidence="5 11" id="KW-1133">Transmembrane helix</keyword>
<dbReference type="PANTHER" id="PTHR10125">
    <property type="entry name" value="P2X PURINOCEPTOR"/>
    <property type="match status" value="1"/>
</dbReference>
<evidence type="ECO:0000313" key="12">
    <source>
        <dbReference type="EMBL" id="KXN74816.1"/>
    </source>
</evidence>
<keyword evidence="7 11" id="KW-0472">Membrane</keyword>
<protein>
    <submittedName>
        <fullName evidence="12">Uncharacterized protein</fullName>
    </submittedName>
</protein>
<dbReference type="GO" id="GO:0012505">
    <property type="term" value="C:endomembrane system"/>
    <property type="evidence" value="ECO:0007669"/>
    <property type="project" value="UniProtKB-SubCell"/>
</dbReference>
<evidence type="ECO:0000256" key="11">
    <source>
        <dbReference type="SAM" id="Phobius"/>
    </source>
</evidence>
<accession>A0A137PII8</accession>
<dbReference type="GO" id="GO:0007165">
    <property type="term" value="P:signal transduction"/>
    <property type="evidence" value="ECO:0007669"/>
    <property type="project" value="UniProtKB-ARBA"/>
</dbReference>
<evidence type="ECO:0000256" key="2">
    <source>
        <dbReference type="ARBA" id="ARBA00009848"/>
    </source>
</evidence>
<feature type="compositionally biased region" description="Polar residues" evidence="10">
    <location>
        <begin position="397"/>
        <end position="407"/>
    </location>
</feature>
<dbReference type="EMBL" id="KQ964420">
    <property type="protein sequence ID" value="KXN74816.1"/>
    <property type="molecule type" value="Genomic_DNA"/>
</dbReference>
<evidence type="ECO:0000256" key="7">
    <source>
        <dbReference type="ARBA" id="ARBA00023136"/>
    </source>
</evidence>
<proteinExistence type="inferred from homology"/>
<dbReference type="Gene3D" id="1.10.287.940">
    <property type="entry name" value="atp-gated p2x4 ion channel"/>
    <property type="match status" value="2"/>
</dbReference>
<dbReference type="OrthoDB" id="494673at2759"/>
<comment type="subcellular location">
    <subcellularLocation>
        <location evidence="1">Endomembrane system</location>
    </subcellularLocation>
</comment>
<keyword evidence="9" id="KW-0407">Ion channel</keyword>
<comment type="similarity">
    <text evidence="2">Belongs to the P2X receptor family.</text>
</comment>
<feature type="region of interest" description="Disordered" evidence="10">
    <location>
        <begin position="384"/>
        <end position="407"/>
    </location>
</feature>
<gene>
    <name evidence="12" type="ORF">CONCODRAFT_2148</name>
</gene>